<dbReference type="EMBL" id="UOFC01000036">
    <property type="protein sequence ID" value="VAW45022.1"/>
    <property type="molecule type" value="Genomic_DNA"/>
</dbReference>
<evidence type="ECO:0008006" key="2">
    <source>
        <dbReference type="Google" id="ProtNLM"/>
    </source>
</evidence>
<dbReference type="InterPro" id="IPR011050">
    <property type="entry name" value="Pectin_lyase_fold/virulence"/>
</dbReference>
<protein>
    <recommendedName>
        <fullName evidence="2">Right handed beta helix domain-containing protein</fullName>
    </recommendedName>
</protein>
<name>A0A3B0W184_9ZZZZ</name>
<proteinExistence type="predicted"/>
<gene>
    <name evidence="1" type="ORF">MNBD_GAMMA03-1407</name>
</gene>
<feature type="non-terminal residue" evidence="1">
    <location>
        <position position="579"/>
    </location>
</feature>
<dbReference type="SUPFAM" id="SSF51126">
    <property type="entry name" value="Pectin lyase-like"/>
    <property type="match status" value="1"/>
</dbReference>
<organism evidence="1">
    <name type="scientific">hydrothermal vent metagenome</name>
    <dbReference type="NCBI Taxonomy" id="652676"/>
    <lineage>
        <taxon>unclassified sequences</taxon>
        <taxon>metagenomes</taxon>
        <taxon>ecological metagenomes</taxon>
    </lineage>
</organism>
<evidence type="ECO:0000313" key="1">
    <source>
        <dbReference type="EMBL" id="VAW45022.1"/>
    </source>
</evidence>
<sequence length="579" mass="60686">MKKILLSLIVLTTVHIQAKAGLAPELLFVGQGGGFCIYNNIQDAIDLANLNPFVDYEIRVTNEFTRFENLTITRDLTIKGGYSNCGFAQLDSRLDANRTVIDAGAVGSAVNISGSVNNFNMSGFTLSNAAGATGGAVVISSAGADINFTQMTISGNTGLAGGGIYMTGEDLDLTLSNTLIATNTADTGGGIYCSSTGNSSTVWLNDDSGILGNVANGKLFANGHGGGIYANNCNLWLNSGEGGVTAFHLVGISNNSATNSGGGIFIYDSTLLTQSVYPGVINIDNNIANSDANTTGDGGGIYAENASIGLYKMFFHDNRVNAGDGGALFMNNSTYRSSSTWTEYDHCISNGNQECNLFVNNTALGADSNLGGAIFMQNNSSGYNPSTSLRARFINNRADGGAAIAIDSGSTLNLQNSYFIGNGNNGDDETDDFNVIRVRGVGSEIDVSFSTFANNLNSSVFAFFNNGQARLNKSIIYEDTAINEVVSPADSALFSFSCSLFHEGLTPGPFPGFNNSLITTNPGFVNPAAGNYHLNFDSPAIDRCNLSGLSADVEIRMDFDADERPIDIPDVSNGGLASR</sequence>
<reference evidence="1" key="1">
    <citation type="submission" date="2018-06" db="EMBL/GenBank/DDBJ databases">
        <authorList>
            <person name="Zhirakovskaya E."/>
        </authorList>
    </citation>
    <scope>NUCLEOTIDE SEQUENCE</scope>
</reference>
<dbReference type="AlphaFoldDB" id="A0A3B0W184"/>
<accession>A0A3B0W184</accession>